<protein>
    <submittedName>
        <fullName evidence="1">Uncharacterized protein</fullName>
    </submittedName>
</protein>
<dbReference type="EMBL" id="ANNX02000031">
    <property type="protein sequence ID" value="KYC39877.1"/>
    <property type="molecule type" value="Genomic_DNA"/>
</dbReference>
<organism evidence="1 2">
    <name type="scientific">Scytonema hofmannii PCC 7110</name>
    <dbReference type="NCBI Taxonomy" id="128403"/>
    <lineage>
        <taxon>Bacteria</taxon>
        <taxon>Bacillati</taxon>
        <taxon>Cyanobacteriota</taxon>
        <taxon>Cyanophyceae</taxon>
        <taxon>Nostocales</taxon>
        <taxon>Scytonemataceae</taxon>
        <taxon>Scytonema</taxon>
    </lineage>
</organism>
<dbReference type="Proteomes" id="UP000076925">
    <property type="component" value="Unassembled WGS sequence"/>
</dbReference>
<dbReference type="AlphaFoldDB" id="A0A139X597"/>
<proteinExistence type="predicted"/>
<accession>A0A139X597</accession>
<keyword evidence="2" id="KW-1185">Reference proteome</keyword>
<gene>
    <name evidence="1" type="ORF">WA1_28320</name>
</gene>
<dbReference type="STRING" id="128403.WA1_28320"/>
<name>A0A139X597_9CYAN</name>
<sequence length="70" mass="8112">MTLANYEAMNLDELRQYVLTHREDISAFHVYVDRSKAVGRMITINPDDPNWEENLEQKIQQATSGEAESQ</sequence>
<evidence type="ECO:0000313" key="1">
    <source>
        <dbReference type="EMBL" id="KYC39877.1"/>
    </source>
</evidence>
<dbReference type="Pfam" id="PF21826">
    <property type="entry name" value="DUF6887"/>
    <property type="match status" value="1"/>
</dbReference>
<reference evidence="1 2" key="1">
    <citation type="journal article" date="2013" name="Genome Biol. Evol.">
        <title>Genomes of Stigonematalean cyanobacteria (subsection V) and the evolution of oxygenic photosynthesis from prokaryotes to plastids.</title>
        <authorList>
            <person name="Dagan T."/>
            <person name="Roettger M."/>
            <person name="Stucken K."/>
            <person name="Landan G."/>
            <person name="Koch R."/>
            <person name="Major P."/>
            <person name="Gould S.B."/>
            <person name="Goremykin V.V."/>
            <person name="Rippka R."/>
            <person name="Tandeau de Marsac N."/>
            <person name="Gugger M."/>
            <person name="Lockhart P.J."/>
            <person name="Allen J.F."/>
            <person name="Brune I."/>
            <person name="Maus I."/>
            <person name="Puhler A."/>
            <person name="Martin W.F."/>
        </authorList>
    </citation>
    <scope>NUCLEOTIDE SEQUENCE [LARGE SCALE GENOMIC DNA]</scope>
    <source>
        <strain evidence="1 2">PCC 7110</strain>
    </source>
</reference>
<evidence type="ECO:0000313" key="2">
    <source>
        <dbReference type="Proteomes" id="UP000076925"/>
    </source>
</evidence>
<dbReference type="OrthoDB" id="428065at2"/>
<dbReference type="InterPro" id="IPR054053">
    <property type="entry name" value="DUF6887"/>
</dbReference>
<dbReference type="RefSeq" id="WP_017749888.1">
    <property type="nucleotide sequence ID" value="NZ_KQ976354.1"/>
</dbReference>
<comment type="caution">
    <text evidence="1">The sequence shown here is derived from an EMBL/GenBank/DDBJ whole genome shotgun (WGS) entry which is preliminary data.</text>
</comment>